<dbReference type="Proteomes" id="UP000050514">
    <property type="component" value="Unassembled WGS sequence"/>
</dbReference>
<evidence type="ECO:0000256" key="3">
    <source>
        <dbReference type="ARBA" id="ARBA00022741"/>
    </source>
</evidence>
<dbReference type="PANTHER" id="PTHR46743:SF2">
    <property type="entry name" value="TEICHOIC ACIDS EXPORT ATP-BINDING PROTEIN TAGH"/>
    <property type="match status" value="1"/>
</dbReference>
<proteinExistence type="inferred from homology"/>
<sequence>MNNDLPVIKLEHVSVRYRTPAERYSTFKEFAIRWLQGKVRSNSFWALRNVSFEIHKGEVFGIIGQNGAGKSTLLKLVSRVMRPTEGRVIVIGRVVPLLELGAGFHPELTGRENIFLNGSILGFTRKEMEAKFQRIVEFSELHEFIEAPLRTYSSGMWARLGFAVAIDAEPDILILDEILSVGDEAFQRKCLARIEEFRKQGATIVLVSHNTHQIEQMCQRAAWLAHGQLQAIGTASEVVKSYRENQHIN</sequence>
<dbReference type="InterPro" id="IPR003593">
    <property type="entry name" value="AAA+_ATPase"/>
</dbReference>
<dbReference type="EMBL" id="LGHJ01000009">
    <property type="protein sequence ID" value="KPL77598.1"/>
    <property type="molecule type" value="Genomic_DNA"/>
</dbReference>
<dbReference type="InterPro" id="IPR027417">
    <property type="entry name" value="P-loop_NTPase"/>
</dbReference>
<dbReference type="OrthoDB" id="9778870at2"/>
<protein>
    <recommendedName>
        <fullName evidence="5">ABC transporter domain-containing protein</fullName>
    </recommendedName>
</protein>
<dbReference type="GO" id="GO:0140359">
    <property type="term" value="F:ABC-type transporter activity"/>
    <property type="evidence" value="ECO:0007669"/>
    <property type="project" value="InterPro"/>
</dbReference>
<dbReference type="SUPFAM" id="SSF52540">
    <property type="entry name" value="P-loop containing nucleoside triphosphate hydrolases"/>
    <property type="match status" value="1"/>
</dbReference>
<dbReference type="SMART" id="SM00382">
    <property type="entry name" value="AAA"/>
    <property type="match status" value="1"/>
</dbReference>
<evidence type="ECO:0000256" key="2">
    <source>
        <dbReference type="ARBA" id="ARBA00022448"/>
    </source>
</evidence>
<dbReference type="GO" id="GO:0016887">
    <property type="term" value="F:ATP hydrolysis activity"/>
    <property type="evidence" value="ECO:0007669"/>
    <property type="project" value="InterPro"/>
</dbReference>
<dbReference type="PROSITE" id="PS00211">
    <property type="entry name" value="ABC_TRANSPORTER_1"/>
    <property type="match status" value="1"/>
</dbReference>
<name>A0A0P6Y7K5_9CHLR</name>
<gene>
    <name evidence="6" type="ORF">AC812_03455</name>
</gene>
<accession>A0A0P6Y7K5</accession>
<keyword evidence="7" id="KW-1185">Reference proteome</keyword>
<keyword evidence="4" id="KW-0067">ATP-binding</keyword>
<dbReference type="Gene3D" id="3.40.50.300">
    <property type="entry name" value="P-loop containing nucleotide triphosphate hydrolases"/>
    <property type="match status" value="1"/>
</dbReference>
<organism evidence="6 7">
    <name type="scientific">Bellilinea caldifistulae</name>
    <dbReference type="NCBI Taxonomy" id="360411"/>
    <lineage>
        <taxon>Bacteria</taxon>
        <taxon>Bacillati</taxon>
        <taxon>Chloroflexota</taxon>
        <taxon>Anaerolineae</taxon>
        <taxon>Anaerolineales</taxon>
        <taxon>Anaerolineaceae</taxon>
        <taxon>Bellilinea</taxon>
    </lineage>
</organism>
<dbReference type="GO" id="GO:0005524">
    <property type="term" value="F:ATP binding"/>
    <property type="evidence" value="ECO:0007669"/>
    <property type="project" value="UniProtKB-KW"/>
</dbReference>
<evidence type="ECO:0000256" key="1">
    <source>
        <dbReference type="ARBA" id="ARBA00005417"/>
    </source>
</evidence>
<evidence type="ECO:0000313" key="7">
    <source>
        <dbReference type="Proteomes" id="UP000050514"/>
    </source>
</evidence>
<reference evidence="6 7" key="1">
    <citation type="submission" date="2015-07" db="EMBL/GenBank/DDBJ databases">
        <title>Draft genome of Bellilinea caldifistulae DSM 17877.</title>
        <authorList>
            <person name="Hemp J."/>
            <person name="Ward L.M."/>
            <person name="Pace L.A."/>
            <person name="Fischer W.W."/>
        </authorList>
    </citation>
    <scope>NUCLEOTIDE SEQUENCE [LARGE SCALE GENOMIC DNA]</scope>
    <source>
        <strain evidence="6 7">GOMI-1</strain>
    </source>
</reference>
<dbReference type="GO" id="GO:0016020">
    <property type="term" value="C:membrane"/>
    <property type="evidence" value="ECO:0007669"/>
    <property type="project" value="InterPro"/>
</dbReference>
<dbReference type="PANTHER" id="PTHR46743">
    <property type="entry name" value="TEICHOIC ACIDS EXPORT ATP-BINDING PROTEIN TAGH"/>
    <property type="match status" value="1"/>
</dbReference>
<keyword evidence="3" id="KW-0547">Nucleotide-binding</keyword>
<dbReference type="Pfam" id="PF00005">
    <property type="entry name" value="ABC_tran"/>
    <property type="match status" value="1"/>
</dbReference>
<dbReference type="STRING" id="360411.AC812_03455"/>
<dbReference type="CDD" id="cd03220">
    <property type="entry name" value="ABC_KpsT_Wzt"/>
    <property type="match status" value="1"/>
</dbReference>
<dbReference type="PROSITE" id="PS50893">
    <property type="entry name" value="ABC_TRANSPORTER_2"/>
    <property type="match status" value="1"/>
</dbReference>
<evidence type="ECO:0000256" key="4">
    <source>
        <dbReference type="ARBA" id="ARBA00022840"/>
    </source>
</evidence>
<dbReference type="AlphaFoldDB" id="A0A0P6Y7K5"/>
<keyword evidence="2" id="KW-0813">Transport</keyword>
<dbReference type="InterPro" id="IPR050683">
    <property type="entry name" value="Bact_Polysacc_Export_ATP-bd"/>
</dbReference>
<dbReference type="RefSeq" id="WP_061913600.1">
    <property type="nucleotide sequence ID" value="NZ_DF967971.1"/>
</dbReference>
<comment type="similarity">
    <text evidence="1">Belongs to the ABC transporter superfamily.</text>
</comment>
<dbReference type="InterPro" id="IPR017871">
    <property type="entry name" value="ABC_transporter-like_CS"/>
</dbReference>
<evidence type="ECO:0000313" key="6">
    <source>
        <dbReference type="EMBL" id="KPL77598.1"/>
    </source>
</evidence>
<evidence type="ECO:0000259" key="5">
    <source>
        <dbReference type="PROSITE" id="PS50893"/>
    </source>
</evidence>
<comment type="caution">
    <text evidence="6">The sequence shown here is derived from an EMBL/GenBank/DDBJ whole genome shotgun (WGS) entry which is preliminary data.</text>
</comment>
<feature type="domain" description="ABC transporter" evidence="5">
    <location>
        <begin position="8"/>
        <end position="248"/>
    </location>
</feature>
<dbReference type="InterPro" id="IPR003439">
    <property type="entry name" value="ABC_transporter-like_ATP-bd"/>
</dbReference>
<dbReference type="InterPro" id="IPR015860">
    <property type="entry name" value="ABC_transpr_TagH-like"/>
</dbReference>